<sequence length="636" mass="73955">MCGIVGFISNNQDKKSLEKMVQIQAHRGPDDNGIFIDEKTGVHLGHNRLSIQDTSSHAHQPFVSSCQNYTIIFNGEVYNFQSIKKELETLGHTFRSNSDTEVILYAYKEWGIESVHKFIGMFAFVIYDEIAQKLFLLRDRAGVKPLYYYHKAETFLFSSEIKSFHEHPNFSKKINKEILPFYFQFAYIPAPYTIYENCFKLKPAHYIEYDLNTKNYTIHKYWDIHDFYLMNKFEKSEKKILQELEALLLESCQLRLVSDVPVGVFLSGGYDSSAVTSVLQKNQKNKLNTFTIGFEEKEFNEANDAQQIAQLLGTNHTEQYCTQEEMLALIDDLSFYYDEPFADDSALPTMLVSQLAKQKVTVALSADGGDEIFFGYSKYFALKEMMELKSSKIKYKLLKLVINLLNEQSITILNNLLPKSKKQANIVTKFNKFKSMINSPTEEEMFINASSKVEGDFLNKILQEGQFQNFQKTAFRDFKKLENLDKLDQMMAMDYKTFMVDDVLCKVDRASMSVSLEGREPLLDHRLAEYMARVPVELKYKQNKGKYLLREILKKHIPTSLSDKPKAGFTVPLKSWLLGELKQTALDALESTLLKEDALFKEKELQKIIDDLKKNKIKNPTFIWMVMMYVQWRKRW</sequence>
<feature type="binding site" evidence="9">
    <location>
        <position position="292"/>
    </location>
    <ligand>
        <name>ATP</name>
        <dbReference type="ChEBI" id="CHEBI:30616"/>
    </ligand>
</feature>
<evidence type="ECO:0000256" key="7">
    <source>
        <dbReference type="ARBA" id="ARBA00048741"/>
    </source>
</evidence>
<evidence type="ECO:0000256" key="2">
    <source>
        <dbReference type="ARBA" id="ARBA00005752"/>
    </source>
</evidence>
<evidence type="ECO:0000313" key="12">
    <source>
        <dbReference type="EMBL" id="CAA6818628.1"/>
    </source>
</evidence>
<proteinExistence type="inferred from homology"/>
<dbReference type="CDD" id="cd00712">
    <property type="entry name" value="AsnB"/>
    <property type="match status" value="1"/>
</dbReference>
<dbReference type="GO" id="GO:0004066">
    <property type="term" value="F:asparagine synthase (glutamine-hydrolyzing) activity"/>
    <property type="evidence" value="ECO:0007669"/>
    <property type="project" value="UniProtKB-EC"/>
</dbReference>
<keyword evidence="6 8" id="KW-0315">Glutamine amidotransferase</keyword>
<feature type="binding site" evidence="9">
    <location>
        <position position="99"/>
    </location>
    <ligand>
        <name>L-glutamine</name>
        <dbReference type="ChEBI" id="CHEBI:58359"/>
    </ligand>
</feature>
<evidence type="ECO:0000256" key="9">
    <source>
        <dbReference type="PIRSR" id="PIRSR001589-2"/>
    </source>
</evidence>
<evidence type="ECO:0000256" key="5">
    <source>
        <dbReference type="ARBA" id="ARBA00022840"/>
    </source>
</evidence>
<dbReference type="PANTHER" id="PTHR43284">
    <property type="entry name" value="ASPARAGINE SYNTHETASE (GLUTAMINE-HYDROLYZING)"/>
    <property type="match status" value="1"/>
</dbReference>
<dbReference type="GO" id="GO:0005524">
    <property type="term" value="F:ATP binding"/>
    <property type="evidence" value="ECO:0007669"/>
    <property type="project" value="UniProtKB-KW"/>
</dbReference>
<dbReference type="GO" id="GO:0006529">
    <property type="term" value="P:asparagine biosynthetic process"/>
    <property type="evidence" value="ECO:0007669"/>
    <property type="project" value="UniProtKB-KW"/>
</dbReference>
<feature type="site" description="Important for beta-aspartyl-AMP intermediate formation" evidence="10">
    <location>
        <position position="367"/>
    </location>
</feature>
<keyword evidence="8" id="KW-0061">Asparagine biosynthesis</keyword>
<protein>
    <recommendedName>
        <fullName evidence="3">asparagine synthase (glutamine-hydrolyzing)</fullName>
        <ecNumber evidence="3">6.3.5.4</ecNumber>
    </recommendedName>
</protein>
<dbReference type="InterPro" id="IPR051786">
    <property type="entry name" value="ASN_synthetase/amidase"/>
</dbReference>
<dbReference type="InterPro" id="IPR017932">
    <property type="entry name" value="GATase_2_dom"/>
</dbReference>
<evidence type="ECO:0000259" key="11">
    <source>
        <dbReference type="PROSITE" id="PS51278"/>
    </source>
</evidence>
<dbReference type="InterPro" id="IPR001962">
    <property type="entry name" value="Asn_synthase"/>
</dbReference>
<dbReference type="SUPFAM" id="SSF56235">
    <property type="entry name" value="N-terminal nucleophile aminohydrolases (Ntn hydrolases)"/>
    <property type="match status" value="1"/>
</dbReference>
<dbReference type="PIRSF" id="PIRSF001589">
    <property type="entry name" value="Asn_synthetase_glu-h"/>
    <property type="match status" value="1"/>
</dbReference>
<dbReference type="InterPro" id="IPR006426">
    <property type="entry name" value="Asn_synth_AEB"/>
</dbReference>
<dbReference type="AlphaFoldDB" id="A0A6S6TQR6"/>
<evidence type="ECO:0000256" key="3">
    <source>
        <dbReference type="ARBA" id="ARBA00012737"/>
    </source>
</evidence>
<evidence type="ECO:0000256" key="4">
    <source>
        <dbReference type="ARBA" id="ARBA00022741"/>
    </source>
</evidence>
<gene>
    <name evidence="12" type="ORF">HELGO_WM8537</name>
</gene>
<organism evidence="12">
    <name type="scientific">uncultured Sulfurovum sp</name>
    <dbReference type="NCBI Taxonomy" id="269237"/>
    <lineage>
        <taxon>Bacteria</taxon>
        <taxon>Pseudomonadati</taxon>
        <taxon>Campylobacterota</taxon>
        <taxon>Epsilonproteobacteria</taxon>
        <taxon>Campylobacterales</taxon>
        <taxon>Sulfurovaceae</taxon>
        <taxon>Sulfurovum</taxon>
        <taxon>environmental samples</taxon>
    </lineage>
</organism>
<comment type="catalytic activity">
    <reaction evidence="7">
        <text>L-aspartate + L-glutamine + ATP + H2O = L-asparagine + L-glutamate + AMP + diphosphate + H(+)</text>
        <dbReference type="Rhea" id="RHEA:12228"/>
        <dbReference type="ChEBI" id="CHEBI:15377"/>
        <dbReference type="ChEBI" id="CHEBI:15378"/>
        <dbReference type="ChEBI" id="CHEBI:29985"/>
        <dbReference type="ChEBI" id="CHEBI:29991"/>
        <dbReference type="ChEBI" id="CHEBI:30616"/>
        <dbReference type="ChEBI" id="CHEBI:33019"/>
        <dbReference type="ChEBI" id="CHEBI:58048"/>
        <dbReference type="ChEBI" id="CHEBI:58359"/>
        <dbReference type="ChEBI" id="CHEBI:456215"/>
        <dbReference type="EC" id="6.3.5.4"/>
    </reaction>
</comment>
<feature type="active site" description="For GATase activity" evidence="8">
    <location>
        <position position="2"/>
    </location>
</feature>
<dbReference type="SUPFAM" id="SSF52402">
    <property type="entry name" value="Adenine nucleotide alpha hydrolases-like"/>
    <property type="match status" value="1"/>
</dbReference>
<accession>A0A6S6TQR6</accession>
<dbReference type="EMBL" id="CACVAX010000052">
    <property type="protein sequence ID" value="CAA6818628.1"/>
    <property type="molecule type" value="Genomic_DNA"/>
</dbReference>
<dbReference type="Pfam" id="PF00733">
    <property type="entry name" value="Asn_synthase"/>
    <property type="match status" value="1"/>
</dbReference>
<reference evidence="12" key="1">
    <citation type="submission" date="2020-01" db="EMBL/GenBank/DDBJ databases">
        <authorList>
            <person name="Meier V. D."/>
            <person name="Meier V D."/>
        </authorList>
    </citation>
    <scope>NUCLEOTIDE SEQUENCE</scope>
    <source>
        <strain evidence="12">HLG_WM_MAG_04</strain>
    </source>
</reference>
<keyword evidence="12" id="KW-0436">Ligase</keyword>
<dbReference type="CDD" id="cd01991">
    <property type="entry name" value="Asn_synthase_B_C"/>
    <property type="match status" value="1"/>
</dbReference>
<evidence type="ECO:0000256" key="10">
    <source>
        <dbReference type="PIRSR" id="PIRSR001589-3"/>
    </source>
</evidence>
<dbReference type="InterPro" id="IPR014729">
    <property type="entry name" value="Rossmann-like_a/b/a_fold"/>
</dbReference>
<evidence type="ECO:0000256" key="8">
    <source>
        <dbReference type="PIRSR" id="PIRSR001589-1"/>
    </source>
</evidence>
<dbReference type="PROSITE" id="PS51278">
    <property type="entry name" value="GATASE_TYPE_2"/>
    <property type="match status" value="1"/>
</dbReference>
<evidence type="ECO:0000256" key="1">
    <source>
        <dbReference type="ARBA" id="ARBA00005187"/>
    </source>
</evidence>
<keyword evidence="8" id="KW-0028">Amino-acid biosynthesis</keyword>
<feature type="domain" description="Glutamine amidotransferase type-2" evidence="11">
    <location>
        <begin position="2"/>
        <end position="212"/>
    </location>
</feature>
<dbReference type="NCBIfam" id="TIGR01536">
    <property type="entry name" value="asn_synth_AEB"/>
    <property type="match status" value="1"/>
</dbReference>
<evidence type="ECO:0000256" key="6">
    <source>
        <dbReference type="ARBA" id="ARBA00022962"/>
    </source>
</evidence>
<keyword evidence="5 9" id="KW-0067">ATP-binding</keyword>
<dbReference type="PANTHER" id="PTHR43284:SF1">
    <property type="entry name" value="ASPARAGINE SYNTHETASE"/>
    <property type="match status" value="1"/>
</dbReference>
<keyword evidence="4 9" id="KW-0547">Nucleotide-binding</keyword>
<dbReference type="Gene3D" id="3.60.20.10">
    <property type="entry name" value="Glutamine Phosphoribosylpyrophosphate, subunit 1, domain 1"/>
    <property type="match status" value="1"/>
</dbReference>
<dbReference type="InterPro" id="IPR029055">
    <property type="entry name" value="Ntn_hydrolases_N"/>
</dbReference>
<comment type="similarity">
    <text evidence="2">Belongs to the asparagine synthetase family.</text>
</comment>
<dbReference type="Gene3D" id="3.40.50.620">
    <property type="entry name" value="HUPs"/>
    <property type="match status" value="1"/>
</dbReference>
<dbReference type="GO" id="GO:0005829">
    <property type="term" value="C:cytosol"/>
    <property type="evidence" value="ECO:0007669"/>
    <property type="project" value="TreeGrafter"/>
</dbReference>
<name>A0A6S6TQR6_9BACT</name>
<comment type="pathway">
    <text evidence="1">Amino-acid biosynthesis; L-asparagine biosynthesis; L-asparagine from L-aspartate (L-Gln route): step 1/1.</text>
</comment>
<dbReference type="InterPro" id="IPR033738">
    <property type="entry name" value="AsnB_N"/>
</dbReference>
<dbReference type="EC" id="6.3.5.4" evidence="3"/>
<dbReference type="Pfam" id="PF13522">
    <property type="entry name" value="GATase_6"/>
    <property type="match status" value="1"/>
</dbReference>